<reference evidence="1 2" key="1">
    <citation type="submission" date="2020-03" db="EMBL/GenBank/DDBJ databases">
        <title>Genomic Encyclopedia of Type Strains, Phase IV (KMG-IV): sequencing the most valuable type-strain genomes for metagenomic binning, comparative biology and taxonomic classification.</title>
        <authorList>
            <person name="Goeker M."/>
        </authorList>
    </citation>
    <scope>NUCLEOTIDE SEQUENCE [LARGE SCALE GENOMIC DNA]</scope>
    <source>
        <strain evidence="1 2">DSM 105096</strain>
    </source>
</reference>
<name>A0ABX0X8U9_9BACT</name>
<accession>A0ABX0X8U9</accession>
<comment type="caution">
    <text evidence="1">The sequence shown here is derived from an EMBL/GenBank/DDBJ whole genome shotgun (WGS) entry which is preliminary data.</text>
</comment>
<gene>
    <name evidence="1" type="ORF">GGR27_001188</name>
</gene>
<evidence type="ECO:0000313" key="2">
    <source>
        <dbReference type="Proteomes" id="UP000770785"/>
    </source>
</evidence>
<evidence type="ECO:0000313" key="1">
    <source>
        <dbReference type="EMBL" id="NJC25689.1"/>
    </source>
</evidence>
<organism evidence="1 2">
    <name type="scientific">Neolewinella antarctica</name>
    <dbReference type="NCBI Taxonomy" id="442734"/>
    <lineage>
        <taxon>Bacteria</taxon>
        <taxon>Pseudomonadati</taxon>
        <taxon>Bacteroidota</taxon>
        <taxon>Saprospiria</taxon>
        <taxon>Saprospirales</taxon>
        <taxon>Lewinellaceae</taxon>
        <taxon>Neolewinella</taxon>
    </lineage>
</organism>
<dbReference type="EMBL" id="JAATJH010000002">
    <property type="protein sequence ID" value="NJC25689.1"/>
    <property type="molecule type" value="Genomic_DNA"/>
</dbReference>
<sequence length="286" mass="32380">MKNIDLSFYLEPPELTVSGTITIDALAPLSMVESQPGAYFRTALKPPPMMVYGALENMLGWHLPLKDGEGNVSRNTVLKGLAKAAKRRHKKLEEYKGHPWLSGKPLISSKTGYFSLLQYHLTLEEANTPAEPLVYDDLWSMHLRDKGMNFTGGSRNYDGQLEAFITQLRTSASTFKKMTPAEAKLRSEEKYELGDRKGFERIELDKVYETNTRKVNPISFRSGYPMYYVSPKKRGFVVPNELYVMAFRTTPAVLSILEDAFQHNYAPTYLGSSEGWINLKISSDES</sequence>
<proteinExistence type="predicted"/>
<protein>
    <submittedName>
        <fullName evidence="1">CRISPR-associated protein Cas5</fullName>
    </submittedName>
</protein>
<dbReference type="RefSeq" id="WP_168036477.1">
    <property type="nucleotide sequence ID" value="NZ_JAATJH010000002.1"/>
</dbReference>
<dbReference type="Proteomes" id="UP000770785">
    <property type="component" value="Unassembled WGS sequence"/>
</dbReference>
<keyword evidence="2" id="KW-1185">Reference proteome</keyword>